<evidence type="ECO:0008006" key="3">
    <source>
        <dbReference type="Google" id="ProtNLM"/>
    </source>
</evidence>
<evidence type="ECO:0000313" key="1">
    <source>
        <dbReference type="EMBL" id="TGE25202.1"/>
    </source>
</evidence>
<dbReference type="RefSeq" id="WP_167856805.1">
    <property type="nucleotide sequence ID" value="NZ_SRLC01000001.1"/>
</dbReference>
<organism evidence="1 2">
    <name type="scientific">Hymenobacter aquaticus</name>
    <dbReference type="NCBI Taxonomy" id="1867101"/>
    <lineage>
        <taxon>Bacteria</taxon>
        <taxon>Pseudomonadati</taxon>
        <taxon>Bacteroidota</taxon>
        <taxon>Cytophagia</taxon>
        <taxon>Cytophagales</taxon>
        <taxon>Hymenobacteraceae</taxon>
        <taxon>Hymenobacter</taxon>
    </lineage>
</organism>
<keyword evidence="2" id="KW-1185">Reference proteome</keyword>
<sequence length="660" mass="72325">MPTILGALHPEATTLWQAEPSAESAALSALTAQWLSWLLPTNGVPSVSEPVLRAWVSRWQAESAAAYHLLPFSAAGARELLRAWCGLPDAAISYPEYQALSQLEECPLPLPVEWVAQAKQQWDDELRAQVAAAPAGTEAGLAAAAWWGQTRAAIRHADLTPAALDVVLRYLDEQPPVLSDDLLRALRGSLPAAEYTRLQKLLPPPEPTALPTEPEAVLRWVTDEYLPYRAWQAEQEHNPQAAATARTHALAFGEWLLGTYPAQLTGATHPYQQLYWTQSTRIKPQHANEVVVWVIADGLGWNDARLLARLVHELSHGNVAATQATPCFGLLPTITKFTKDPVRAGLPYQQLQLHQAQFKAEADSDVRDSQDPVSRARQLQGGQMLVWKPLQPDEAYHEKGELSVVRRSVRGILRNLAETIVDITRAVPRAHALRVLLTTDHGRMLGPCTREIPVPDGFEAHGRVAYRLGAGPAPELSPDIHWLDPNTWFNLPGWVGVVRDERSFRVCRPDGSQASGADNFSHGGIWPEEVVVPWLCLGRQVVPARISGSAAGRTRVGATGPVTLQLTHHGDHPVQVRRLVLAWPTTGTVRELSAAGTVWGKQTTTLTLSLADWPTGQRIGSAEVSIVVEQADGQELTFPLINQLSTDEFQTQQVDLLGDL</sequence>
<dbReference type="AlphaFoldDB" id="A0A4Z0Q917"/>
<name>A0A4Z0Q917_9BACT</name>
<proteinExistence type="predicted"/>
<accession>A0A4Z0Q917</accession>
<dbReference type="Proteomes" id="UP000297549">
    <property type="component" value="Unassembled WGS sequence"/>
</dbReference>
<evidence type="ECO:0000313" key="2">
    <source>
        <dbReference type="Proteomes" id="UP000297549"/>
    </source>
</evidence>
<reference evidence="1 2" key="1">
    <citation type="submission" date="2019-04" db="EMBL/GenBank/DDBJ databases">
        <authorList>
            <person name="Feng G."/>
            <person name="Zhang J."/>
            <person name="Zhu H."/>
        </authorList>
    </citation>
    <scope>NUCLEOTIDE SEQUENCE [LARGE SCALE GENOMIC DNA]</scope>
    <source>
        <strain evidence="1 2">JCM 31653</strain>
    </source>
</reference>
<comment type="caution">
    <text evidence="1">The sequence shown here is derived from an EMBL/GenBank/DDBJ whole genome shotgun (WGS) entry which is preliminary data.</text>
</comment>
<protein>
    <recommendedName>
        <fullName evidence="3">PglZ domain-containing protein</fullName>
    </recommendedName>
</protein>
<gene>
    <name evidence="1" type="ORF">E5K00_08400</name>
</gene>
<dbReference type="EMBL" id="SRLC01000001">
    <property type="protein sequence ID" value="TGE25202.1"/>
    <property type="molecule type" value="Genomic_DNA"/>
</dbReference>